<dbReference type="EMBL" id="FPCA01000002">
    <property type="protein sequence ID" value="SFU69201.1"/>
    <property type="molecule type" value="Genomic_DNA"/>
</dbReference>
<dbReference type="PROSITE" id="PS50110">
    <property type="entry name" value="RESPONSE_REGULATORY"/>
    <property type="match status" value="1"/>
</dbReference>
<dbReference type="CDD" id="cd00156">
    <property type="entry name" value="REC"/>
    <property type="match status" value="1"/>
</dbReference>
<dbReference type="GO" id="GO:0006355">
    <property type="term" value="P:regulation of DNA-templated transcription"/>
    <property type="evidence" value="ECO:0007669"/>
    <property type="project" value="InterPro"/>
</dbReference>
<dbReference type="SMART" id="SM00448">
    <property type="entry name" value="REC"/>
    <property type="match status" value="1"/>
</dbReference>
<evidence type="ECO:0000256" key="6">
    <source>
        <dbReference type="PROSITE-ProRule" id="PRU00169"/>
    </source>
</evidence>
<evidence type="ECO:0000313" key="10">
    <source>
        <dbReference type="EMBL" id="SFU69201.1"/>
    </source>
</evidence>
<dbReference type="InterPro" id="IPR025662">
    <property type="entry name" value="Sigma_54_int_dom_ATP-bd_1"/>
</dbReference>
<dbReference type="InterPro" id="IPR011006">
    <property type="entry name" value="CheY-like_superfamily"/>
</dbReference>
<dbReference type="PRINTS" id="PR01590">
    <property type="entry name" value="HTHFIS"/>
</dbReference>
<dbReference type="FunFam" id="3.40.50.300:FF:000006">
    <property type="entry name" value="DNA-binding transcriptional regulator NtrC"/>
    <property type="match status" value="1"/>
</dbReference>
<dbReference type="InterPro" id="IPR001789">
    <property type="entry name" value="Sig_transdc_resp-reg_receiver"/>
</dbReference>
<proteinExistence type="predicted"/>
<dbReference type="GO" id="GO:0000160">
    <property type="term" value="P:phosphorelay signal transduction system"/>
    <property type="evidence" value="ECO:0007669"/>
    <property type="project" value="InterPro"/>
</dbReference>
<keyword evidence="11" id="KW-1185">Reference proteome</keyword>
<feature type="domain" description="Response regulatory" evidence="9">
    <location>
        <begin position="7"/>
        <end position="121"/>
    </location>
</feature>
<evidence type="ECO:0000256" key="7">
    <source>
        <dbReference type="SAM" id="MobiDB-lite"/>
    </source>
</evidence>
<dbReference type="SUPFAM" id="SSF52172">
    <property type="entry name" value="CheY-like"/>
    <property type="match status" value="1"/>
</dbReference>
<dbReference type="PROSITE" id="PS00676">
    <property type="entry name" value="SIGMA54_INTERACT_2"/>
    <property type="match status" value="1"/>
</dbReference>
<dbReference type="PANTHER" id="PTHR32071:SF81">
    <property type="entry name" value="PROPIONATE CATABOLISM OPERON REGULATORY PROTEIN"/>
    <property type="match status" value="1"/>
</dbReference>
<dbReference type="PROSITE" id="PS00688">
    <property type="entry name" value="SIGMA54_INTERACT_3"/>
    <property type="match status" value="1"/>
</dbReference>
<dbReference type="PROSITE" id="PS00675">
    <property type="entry name" value="SIGMA54_INTERACT_1"/>
    <property type="match status" value="1"/>
</dbReference>
<dbReference type="Pfam" id="PF00072">
    <property type="entry name" value="Response_reg"/>
    <property type="match status" value="1"/>
</dbReference>
<dbReference type="Gene3D" id="1.10.10.60">
    <property type="entry name" value="Homeodomain-like"/>
    <property type="match status" value="1"/>
</dbReference>
<dbReference type="Pfam" id="PF02954">
    <property type="entry name" value="HTH_8"/>
    <property type="match status" value="1"/>
</dbReference>
<evidence type="ECO:0000259" key="8">
    <source>
        <dbReference type="PROSITE" id="PS50045"/>
    </source>
</evidence>
<keyword evidence="5" id="KW-0804">Transcription</keyword>
<reference evidence="11" key="1">
    <citation type="submission" date="2016-10" db="EMBL/GenBank/DDBJ databases">
        <authorList>
            <person name="Varghese N."/>
        </authorList>
    </citation>
    <scope>NUCLEOTIDE SEQUENCE [LARGE SCALE GENOMIC DNA]</scope>
    <source>
        <strain evidence="11">DSM 18820</strain>
    </source>
</reference>
<dbReference type="InterPro" id="IPR058031">
    <property type="entry name" value="AAA_lid_NorR"/>
</dbReference>
<keyword evidence="2" id="KW-0067">ATP-binding</keyword>
<dbReference type="STRING" id="388950.GCA_001611675_01537"/>
<dbReference type="AlphaFoldDB" id="A0A1I7I8G4"/>
<evidence type="ECO:0000256" key="1">
    <source>
        <dbReference type="ARBA" id="ARBA00022741"/>
    </source>
</evidence>
<feature type="domain" description="Sigma-54 factor interaction" evidence="8">
    <location>
        <begin position="143"/>
        <end position="372"/>
    </location>
</feature>
<dbReference type="Gene3D" id="3.40.50.2300">
    <property type="match status" value="1"/>
</dbReference>
<evidence type="ECO:0000256" key="5">
    <source>
        <dbReference type="ARBA" id="ARBA00023163"/>
    </source>
</evidence>
<sequence length="467" mass="52332">MNATMPKILLIDDDPAFCLMLKSFLKRQQLEVETAFTANDGLRLLKASSFDLILTDFRLPDKDGLELMSQIQVLTPDVPVILMTTYADIRTAVRAIKMGAFEYITKPINPDETLLVVQNALNKKHAPAADEAPTTVAGTLQFVRGQSPQSEQIEEFITLVAPTNLSVIIEGESGTGKEYVARMMHHQSKRHDKPFVAIDCGALSKELAGSELFGYVKGAFTGAVKDKEGQFEAAEGGTLFLDEIGNLPYEVQVKLLRALQERKVRKLGSTSDQDVDVRVLAATNEDLVQAVSKGQFREDLYHRLNEFKINVPPLRDRDGDVVLFAKHFLAQANRELEKNISGFDEATQQAMLKYNWPGNLRELRNVVKRAVLLCKTAEVTLQQLPPEIVNYTPAVPQPQQSEGGFSYSGASRDPMDTDLKSINERTEREMILAMLERVKYNKSKAARLLNIDRKTLYNKLKLYNIDI</sequence>
<dbReference type="SUPFAM" id="SSF46689">
    <property type="entry name" value="Homeodomain-like"/>
    <property type="match status" value="1"/>
</dbReference>
<organism evidence="10 11">
    <name type="scientific">Pontibacter akesuensis</name>
    <dbReference type="NCBI Taxonomy" id="388950"/>
    <lineage>
        <taxon>Bacteria</taxon>
        <taxon>Pseudomonadati</taxon>
        <taxon>Bacteroidota</taxon>
        <taxon>Cytophagia</taxon>
        <taxon>Cytophagales</taxon>
        <taxon>Hymenobacteraceae</taxon>
        <taxon>Pontibacter</taxon>
    </lineage>
</organism>
<dbReference type="GO" id="GO:0005524">
    <property type="term" value="F:ATP binding"/>
    <property type="evidence" value="ECO:0007669"/>
    <property type="project" value="UniProtKB-KW"/>
</dbReference>
<dbReference type="InterPro" id="IPR025943">
    <property type="entry name" value="Sigma_54_int_dom_ATP-bd_2"/>
</dbReference>
<name>A0A1I7I8G4_9BACT</name>
<dbReference type="InterPro" id="IPR003593">
    <property type="entry name" value="AAA+_ATPase"/>
</dbReference>
<keyword evidence="3" id="KW-0805">Transcription regulation</keyword>
<evidence type="ECO:0000256" key="2">
    <source>
        <dbReference type="ARBA" id="ARBA00022840"/>
    </source>
</evidence>
<dbReference type="PANTHER" id="PTHR32071">
    <property type="entry name" value="TRANSCRIPTIONAL REGULATORY PROTEIN"/>
    <property type="match status" value="1"/>
</dbReference>
<keyword evidence="1" id="KW-0547">Nucleotide-binding</keyword>
<dbReference type="PROSITE" id="PS50045">
    <property type="entry name" value="SIGMA54_INTERACT_4"/>
    <property type="match status" value="1"/>
</dbReference>
<dbReference type="InterPro" id="IPR027417">
    <property type="entry name" value="P-loop_NTPase"/>
</dbReference>
<protein>
    <submittedName>
        <fullName evidence="10">Two-component system, NtrC family, response regulator HydG</fullName>
    </submittedName>
</protein>
<dbReference type="Gene3D" id="3.40.50.300">
    <property type="entry name" value="P-loop containing nucleotide triphosphate hydrolases"/>
    <property type="match status" value="1"/>
</dbReference>
<accession>A0A1I7I8G4</accession>
<feature type="modified residue" description="4-aspartylphosphate" evidence="6">
    <location>
        <position position="56"/>
    </location>
</feature>
<dbReference type="InterPro" id="IPR009057">
    <property type="entry name" value="Homeodomain-like_sf"/>
</dbReference>
<evidence type="ECO:0000256" key="4">
    <source>
        <dbReference type="ARBA" id="ARBA00023125"/>
    </source>
</evidence>
<dbReference type="CDD" id="cd00009">
    <property type="entry name" value="AAA"/>
    <property type="match status" value="1"/>
</dbReference>
<keyword evidence="4" id="KW-0238">DNA-binding</keyword>
<dbReference type="InterPro" id="IPR002078">
    <property type="entry name" value="Sigma_54_int"/>
</dbReference>
<evidence type="ECO:0000313" key="11">
    <source>
        <dbReference type="Proteomes" id="UP000182491"/>
    </source>
</evidence>
<feature type="region of interest" description="Disordered" evidence="7">
    <location>
        <begin position="393"/>
        <end position="414"/>
    </location>
</feature>
<evidence type="ECO:0000259" key="9">
    <source>
        <dbReference type="PROSITE" id="PS50110"/>
    </source>
</evidence>
<dbReference type="Gene3D" id="1.10.8.60">
    <property type="match status" value="1"/>
</dbReference>
<dbReference type="Pfam" id="PF00158">
    <property type="entry name" value="Sigma54_activat"/>
    <property type="match status" value="1"/>
</dbReference>
<dbReference type="InterPro" id="IPR002197">
    <property type="entry name" value="HTH_Fis"/>
</dbReference>
<evidence type="ECO:0000256" key="3">
    <source>
        <dbReference type="ARBA" id="ARBA00023015"/>
    </source>
</evidence>
<keyword evidence="6" id="KW-0597">Phosphoprotein</keyword>
<dbReference type="Pfam" id="PF25601">
    <property type="entry name" value="AAA_lid_14"/>
    <property type="match status" value="1"/>
</dbReference>
<dbReference type="SUPFAM" id="SSF52540">
    <property type="entry name" value="P-loop containing nucleoside triphosphate hydrolases"/>
    <property type="match status" value="1"/>
</dbReference>
<dbReference type="GO" id="GO:0043565">
    <property type="term" value="F:sequence-specific DNA binding"/>
    <property type="evidence" value="ECO:0007669"/>
    <property type="project" value="InterPro"/>
</dbReference>
<dbReference type="InterPro" id="IPR025944">
    <property type="entry name" value="Sigma_54_int_dom_CS"/>
</dbReference>
<dbReference type="SMART" id="SM00382">
    <property type="entry name" value="AAA"/>
    <property type="match status" value="1"/>
</dbReference>
<dbReference type="Proteomes" id="UP000182491">
    <property type="component" value="Unassembled WGS sequence"/>
</dbReference>
<gene>
    <name evidence="10" type="ORF">SAMN04487941_2005</name>
</gene>